<name>A0A1H7ZCH1_9BACI</name>
<dbReference type="UniPathway" id="UPA00252"/>
<dbReference type="GO" id="GO:0004729">
    <property type="term" value="F:oxygen-dependent protoporphyrinogen oxidase activity"/>
    <property type="evidence" value="ECO:0007669"/>
    <property type="project" value="UniProtKB-UniRule"/>
</dbReference>
<keyword evidence="9 11" id="KW-0560">Oxidoreductase</keyword>
<dbReference type="STRING" id="930146.SAMN05192533_103331"/>
<gene>
    <name evidence="13" type="ORF">SAMN05192533_103331</name>
</gene>
<evidence type="ECO:0000256" key="11">
    <source>
        <dbReference type="RuleBase" id="RU364052"/>
    </source>
</evidence>
<dbReference type="GO" id="GO:0005737">
    <property type="term" value="C:cytoplasm"/>
    <property type="evidence" value="ECO:0007669"/>
    <property type="project" value="UniProtKB-SubCell"/>
</dbReference>
<dbReference type="InterPro" id="IPR050464">
    <property type="entry name" value="Zeta_carotene_desat/Oxidored"/>
</dbReference>
<dbReference type="OrthoDB" id="9805195at2"/>
<evidence type="ECO:0000259" key="12">
    <source>
        <dbReference type="Pfam" id="PF01593"/>
    </source>
</evidence>
<evidence type="ECO:0000256" key="2">
    <source>
        <dbReference type="ARBA" id="ARBA00001974"/>
    </source>
</evidence>
<comment type="catalytic activity">
    <reaction evidence="1">
        <text>coproporphyrinogen III + 3 O2 = coproporphyrin III + 3 H2O2</text>
        <dbReference type="Rhea" id="RHEA:43436"/>
        <dbReference type="ChEBI" id="CHEBI:15379"/>
        <dbReference type="ChEBI" id="CHEBI:16240"/>
        <dbReference type="ChEBI" id="CHEBI:57309"/>
        <dbReference type="ChEBI" id="CHEBI:131725"/>
        <dbReference type="EC" id="1.3.3.15"/>
    </reaction>
    <physiologicalReaction direction="left-to-right" evidence="1">
        <dbReference type="Rhea" id="RHEA:43437"/>
    </physiologicalReaction>
</comment>
<dbReference type="InterPro" id="IPR036188">
    <property type="entry name" value="FAD/NAD-bd_sf"/>
</dbReference>
<evidence type="ECO:0000256" key="7">
    <source>
        <dbReference type="ARBA" id="ARBA00022630"/>
    </source>
</evidence>
<keyword evidence="8 11" id="KW-0274">FAD</keyword>
<comment type="similarity">
    <text evidence="4 11">Belongs to the protoporphyrinogen/coproporphyrinogen oxidase family. Coproporphyrinogen III oxidase subfamily.</text>
</comment>
<evidence type="ECO:0000256" key="9">
    <source>
        <dbReference type="ARBA" id="ARBA00023002"/>
    </source>
</evidence>
<comment type="pathway">
    <text evidence="3 11">Porphyrin-containing compound metabolism; protoheme biosynthesis.</text>
</comment>
<evidence type="ECO:0000313" key="13">
    <source>
        <dbReference type="EMBL" id="SEM55199.1"/>
    </source>
</evidence>
<comment type="function">
    <text evidence="11">Involved in coproporphyrin-dependent heme b biosynthesis. Catalyzes the oxidation of coproporphyrinogen III to coproporphyrin III.</text>
</comment>
<evidence type="ECO:0000256" key="5">
    <source>
        <dbReference type="ARBA" id="ARBA00012402"/>
    </source>
</evidence>
<dbReference type="PANTHER" id="PTHR42923:SF3">
    <property type="entry name" value="PROTOPORPHYRINOGEN OXIDASE"/>
    <property type="match status" value="1"/>
</dbReference>
<protein>
    <recommendedName>
        <fullName evidence="6 11">Coproporphyrinogen III oxidase</fullName>
        <ecNumber evidence="5 11">1.3.3.15</ecNumber>
    </recommendedName>
</protein>
<keyword evidence="11" id="KW-0963">Cytoplasm</keyword>
<feature type="domain" description="Amine oxidase" evidence="12">
    <location>
        <begin position="12"/>
        <end position="456"/>
    </location>
</feature>
<dbReference type="Proteomes" id="UP000198553">
    <property type="component" value="Unassembled WGS sequence"/>
</dbReference>
<dbReference type="RefSeq" id="WP_090742644.1">
    <property type="nucleotide sequence ID" value="NZ_FOBW01000003.1"/>
</dbReference>
<sequence>MKTVVVVGGGVTGLAAMYELHKWKQANQADVRLVLVEQSNELGGKICTVNQNGFVMEAGADSMVARKIETMSFIEELGLEQEVVYNTTGISFIYTDGELKPIPADSVFGIPASIESLATSTLVSAEGKVAALKDFYTKNEGFTKNDSVGSFLEHCFGKELVEKQIAPVLSGVYSGKLSDLTISSTLPYLIDYKEQYGSIIKGLEANKQKFKGGERKFLSFKNGLNSLIKGFEDKLDEVEILKNTKVEKIETSNDGYQVRLNNEEIIEADHVVLSIPHTAAEKILEDPELDAGFAGLKNSSLISVYVGFDVPDEILPADGTGFITANTDELSCNACTWTSRKWEHTSKSGNLLVRLFYKSSHPAFASLKDSTKEELLRVALDDIHKSLGITAEPVASEVTSWSEQMPNYLINHPKSLQALESKLAASFPGIYLAGSSYYGVGIPDCIENGFETARKISELLA</sequence>
<evidence type="ECO:0000256" key="4">
    <source>
        <dbReference type="ARBA" id="ARBA00008310"/>
    </source>
</evidence>
<evidence type="ECO:0000256" key="8">
    <source>
        <dbReference type="ARBA" id="ARBA00022827"/>
    </source>
</evidence>
<evidence type="ECO:0000313" key="14">
    <source>
        <dbReference type="Proteomes" id="UP000198553"/>
    </source>
</evidence>
<comment type="cofactor">
    <cofactor evidence="2 11">
        <name>FAD</name>
        <dbReference type="ChEBI" id="CHEBI:57692"/>
    </cofactor>
</comment>
<dbReference type="AlphaFoldDB" id="A0A1H7ZCH1"/>
<dbReference type="GO" id="GO:0006783">
    <property type="term" value="P:heme biosynthetic process"/>
    <property type="evidence" value="ECO:0007669"/>
    <property type="project" value="UniProtKB-UniRule"/>
</dbReference>
<dbReference type="PANTHER" id="PTHR42923">
    <property type="entry name" value="PROTOPORPHYRINOGEN OXIDASE"/>
    <property type="match status" value="1"/>
</dbReference>
<keyword evidence="7 11" id="KW-0285">Flavoprotein</keyword>
<evidence type="ECO:0000256" key="1">
    <source>
        <dbReference type="ARBA" id="ARBA00001755"/>
    </source>
</evidence>
<dbReference type="EMBL" id="FOBW01000003">
    <property type="protein sequence ID" value="SEM55199.1"/>
    <property type="molecule type" value="Genomic_DNA"/>
</dbReference>
<dbReference type="EC" id="1.3.3.15" evidence="5 11"/>
<dbReference type="InterPro" id="IPR004572">
    <property type="entry name" value="Protoporphyrinogen_oxidase"/>
</dbReference>
<evidence type="ECO:0000256" key="6">
    <source>
        <dbReference type="ARBA" id="ARBA00019046"/>
    </source>
</evidence>
<dbReference type="Gene3D" id="1.10.3110.10">
    <property type="entry name" value="protoporphyrinogen ix oxidase, domain 3"/>
    <property type="match status" value="1"/>
</dbReference>
<dbReference type="SUPFAM" id="SSF54373">
    <property type="entry name" value="FAD-linked reductases, C-terminal domain"/>
    <property type="match status" value="1"/>
</dbReference>
<evidence type="ECO:0000256" key="10">
    <source>
        <dbReference type="ARBA" id="ARBA00023133"/>
    </source>
</evidence>
<dbReference type="Gene3D" id="3.50.50.60">
    <property type="entry name" value="FAD/NAD(P)-binding domain"/>
    <property type="match status" value="1"/>
</dbReference>
<dbReference type="Pfam" id="PF01593">
    <property type="entry name" value="Amino_oxidase"/>
    <property type="match status" value="1"/>
</dbReference>
<reference evidence="14" key="1">
    <citation type="submission" date="2016-10" db="EMBL/GenBank/DDBJ databases">
        <authorList>
            <person name="Varghese N."/>
            <person name="Submissions S."/>
        </authorList>
    </citation>
    <scope>NUCLEOTIDE SEQUENCE [LARGE SCALE GENOMIC DNA]</scope>
    <source>
        <strain evidence="14">B48,IBRC-M 10115,DSM 25386,CECT 8001</strain>
    </source>
</reference>
<accession>A0A1H7ZCH1</accession>
<organism evidence="13 14">
    <name type="scientific">Mesobacillus persicus</name>
    <dbReference type="NCBI Taxonomy" id="930146"/>
    <lineage>
        <taxon>Bacteria</taxon>
        <taxon>Bacillati</taxon>
        <taxon>Bacillota</taxon>
        <taxon>Bacilli</taxon>
        <taxon>Bacillales</taxon>
        <taxon>Bacillaceae</taxon>
        <taxon>Mesobacillus</taxon>
    </lineage>
</organism>
<proteinExistence type="inferred from homology"/>
<dbReference type="Gene3D" id="3.90.660.20">
    <property type="entry name" value="Protoporphyrinogen oxidase, mitochondrial, domain 2"/>
    <property type="match status" value="1"/>
</dbReference>
<keyword evidence="14" id="KW-1185">Reference proteome</keyword>
<comment type="subcellular location">
    <subcellularLocation>
        <location evidence="11">Cytoplasm</location>
    </subcellularLocation>
</comment>
<keyword evidence="10 11" id="KW-0350">Heme biosynthesis</keyword>
<evidence type="ECO:0000256" key="3">
    <source>
        <dbReference type="ARBA" id="ARBA00004744"/>
    </source>
</evidence>
<dbReference type="InterPro" id="IPR002937">
    <property type="entry name" value="Amino_oxidase"/>
</dbReference>
<dbReference type="SUPFAM" id="SSF51905">
    <property type="entry name" value="FAD/NAD(P)-binding domain"/>
    <property type="match status" value="1"/>
</dbReference>
<dbReference type="NCBIfam" id="TIGR00562">
    <property type="entry name" value="proto_IX_ox"/>
    <property type="match status" value="1"/>
</dbReference>